<dbReference type="Proteomes" id="UP000801428">
    <property type="component" value="Unassembled WGS sequence"/>
</dbReference>
<keyword evidence="3" id="KW-0378">Hydrolase</keyword>
<dbReference type="GO" id="GO:0016787">
    <property type="term" value="F:hydrolase activity"/>
    <property type="evidence" value="ECO:0007669"/>
    <property type="project" value="UniProtKB-KW"/>
</dbReference>
<evidence type="ECO:0000313" key="9">
    <source>
        <dbReference type="Proteomes" id="UP000801428"/>
    </source>
</evidence>
<dbReference type="AlphaFoldDB" id="A0A9P4T626"/>
<protein>
    <recommendedName>
        <fullName evidence="7">AB hydrolase-1 domain-containing protein</fullName>
    </recommendedName>
</protein>
<keyword evidence="9" id="KW-1185">Reference proteome</keyword>
<proteinExistence type="inferred from homology"/>
<dbReference type="EMBL" id="SWKU01000032">
    <property type="protein sequence ID" value="KAF2995523.1"/>
    <property type="molecule type" value="Genomic_DNA"/>
</dbReference>
<evidence type="ECO:0000256" key="6">
    <source>
        <dbReference type="ARBA" id="ARBA00038334"/>
    </source>
</evidence>
<comment type="similarity">
    <text evidence="2">Belongs to the AB hydrolase superfamily. AKT2 hydrolase family.</text>
</comment>
<evidence type="ECO:0000256" key="5">
    <source>
        <dbReference type="ARBA" id="ARBA00023140"/>
    </source>
</evidence>
<keyword evidence="5" id="KW-0576">Peroxisome</keyword>
<name>A0A9P4T626_CURKU</name>
<dbReference type="Pfam" id="PF00561">
    <property type="entry name" value="Abhydrolase_1"/>
    <property type="match status" value="1"/>
</dbReference>
<sequence>MPVQPIRPFNDDRVAHKTAVLNGYTYHYLYAVPSSGKWSETVFLIHGWPDLSLGWRYQIPLLLDLGFRVVAPDMMGYGGTEYFSTEQLVKGPLPQFAYQLHLASGEVEKSVKDETTIRQFLKGVYGARGPEGELVFVPEKGVLAENLGKVGESRVLNGEVLDYYVQQYSRHGVHPTLNWYRQRRTNWEEDQALLDKKTIHQPVLFIQAAYDSVLKPEMSKSMDVLIPKLTRGEVAATHWALTQKPDDVNALIRQWLEKEGLVKAKSAL</sequence>
<dbReference type="SUPFAM" id="SSF53474">
    <property type="entry name" value="alpha/beta-Hydrolases"/>
    <property type="match status" value="1"/>
</dbReference>
<evidence type="ECO:0000256" key="3">
    <source>
        <dbReference type="ARBA" id="ARBA00022801"/>
    </source>
</evidence>
<keyword evidence="4" id="KW-0843">Virulence</keyword>
<evidence type="ECO:0000256" key="2">
    <source>
        <dbReference type="ARBA" id="ARBA00005668"/>
    </source>
</evidence>
<comment type="caution">
    <text evidence="8">The sequence shown here is derived from an EMBL/GenBank/DDBJ whole genome shotgun (WGS) entry which is preliminary data.</text>
</comment>
<gene>
    <name evidence="8" type="ORF">E8E13_001906</name>
</gene>
<comment type="similarity">
    <text evidence="6">Belongs to the AB hydrolase superfamily. Epoxide hydrolase family.</text>
</comment>
<evidence type="ECO:0000256" key="1">
    <source>
        <dbReference type="ARBA" id="ARBA00004275"/>
    </source>
</evidence>
<evidence type="ECO:0000259" key="7">
    <source>
        <dbReference type="Pfam" id="PF00561"/>
    </source>
</evidence>
<evidence type="ECO:0000313" key="8">
    <source>
        <dbReference type="EMBL" id="KAF2995523.1"/>
    </source>
</evidence>
<accession>A0A9P4T626</accession>
<organism evidence="8 9">
    <name type="scientific">Curvularia kusanoi</name>
    <name type="common">Cochliobolus kusanoi</name>
    <dbReference type="NCBI Taxonomy" id="90978"/>
    <lineage>
        <taxon>Eukaryota</taxon>
        <taxon>Fungi</taxon>
        <taxon>Dikarya</taxon>
        <taxon>Ascomycota</taxon>
        <taxon>Pezizomycotina</taxon>
        <taxon>Dothideomycetes</taxon>
        <taxon>Pleosporomycetidae</taxon>
        <taxon>Pleosporales</taxon>
        <taxon>Pleosporineae</taxon>
        <taxon>Pleosporaceae</taxon>
        <taxon>Curvularia</taxon>
    </lineage>
</organism>
<dbReference type="InterPro" id="IPR000073">
    <property type="entry name" value="AB_hydrolase_1"/>
</dbReference>
<dbReference type="GO" id="GO:0005777">
    <property type="term" value="C:peroxisome"/>
    <property type="evidence" value="ECO:0007669"/>
    <property type="project" value="UniProtKB-SubCell"/>
</dbReference>
<dbReference type="PRINTS" id="PR00412">
    <property type="entry name" value="EPOXHYDRLASE"/>
</dbReference>
<comment type="subcellular location">
    <subcellularLocation>
        <location evidence="1">Peroxisome</location>
    </subcellularLocation>
</comment>
<dbReference type="PANTHER" id="PTHR43329">
    <property type="entry name" value="EPOXIDE HYDROLASE"/>
    <property type="match status" value="1"/>
</dbReference>
<dbReference type="Gene3D" id="3.40.50.1820">
    <property type="entry name" value="alpha/beta hydrolase"/>
    <property type="match status" value="2"/>
</dbReference>
<dbReference type="InterPro" id="IPR029058">
    <property type="entry name" value="AB_hydrolase_fold"/>
</dbReference>
<evidence type="ECO:0000256" key="4">
    <source>
        <dbReference type="ARBA" id="ARBA00023026"/>
    </source>
</evidence>
<dbReference type="OrthoDB" id="408373at2759"/>
<feature type="domain" description="AB hydrolase-1" evidence="7">
    <location>
        <begin position="41"/>
        <end position="80"/>
    </location>
</feature>
<dbReference type="InterPro" id="IPR000639">
    <property type="entry name" value="Epox_hydrolase-like"/>
</dbReference>
<reference evidence="8" key="1">
    <citation type="submission" date="2019-04" db="EMBL/GenBank/DDBJ databases">
        <title>Sequencing of skin fungus with MAO and IRED activity.</title>
        <authorList>
            <person name="Marsaioli A.J."/>
            <person name="Bonatto J.M.C."/>
            <person name="Reis Junior O."/>
        </authorList>
    </citation>
    <scope>NUCLEOTIDE SEQUENCE</scope>
    <source>
        <strain evidence="8">30M1</strain>
    </source>
</reference>